<dbReference type="PRINTS" id="PR00019">
    <property type="entry name" value="LEURICHRPT"/>
</dbReference>
<comment type="subcellular location">
    <subcellularLocation>
        <location evidence="1">Cell membrane</location>
        <topology evidence="1">Single-pass type I membrane protein</topology>
    </subcellularLocation>
</comment>
<evidence type="ECO:0000256" key="3">
    <source>
        <dbReference type="ARBA" id="ARBA00022475"/>
    </source>
</evidence>
<reference evidence="15 16" key="1">
    <citation type="submission" date="2024-06" db="EMBL/GenBank/DDBJ databases">
        <title>A chromosome level genome sequence of Diviner's sage (Salvia divinorum).</title>
        <authorList>
            <person name="Ford S.A."/>
            <person name="Ro D.-K."/>
            <person name="Ness R.W."/>
            <person name="Phillips M.A."/>
        </authorList>
    </citation>
    <scope>NUCLEOTIDE SEQUENCE [LARGE SCALE GENOMIC DNA]</scope>
    <source>
        <strain evidence="15">SAF-2024a</strain>
        <tissue evidence="15">Leaf</tissue>
    </source>
</reference>
<sequence>MRTPRFLLCLLFLSLIQILIPLLVSGQCNDDQRSSLLQLKSTLEYDSTYSTKLVKWNQSDDCCGWEGVGCDGAGRVTSLNLENETIAGGIENSTALFSLQSLETLNLAFNLFNRAQIPKGLQNLSNLSNLNLSNAGFGGQVPIELSELRSLVTLDLSTLFGGALILENPNLRRLVQNLPRLRELYLDNVNISAQKSDWCQALSSSLPNLTTLSLRSCGLSGPLDPSLAGLHSLSVLRLDGNNLQTTVPEFIGKFPSLTTLTLGNCFLQGIFPDTVFQVPTLQILDLSYNKNLSGTIPKLPLNSSLRTMVLSHTNMSGGLPDSISNLRMLSRIDLFSCNFTGLIPTAISNLTELVYMDLSLNSFIGSIPPFRMSSKLTYLDLSHNSLTGSLSSNHFEGLSSLEYINLGSNSLNGSIPPSLFGLPSLQRLLLSNNAFNGQIDEFPRPNPSNLDVVDLSWNQLKGSIPESFFQLEGLSVLSLSSNLFNGTLKLEKVQRFPNLTRLELGYNNLSVDTSSSNSSPSQYPQLSRLNLASCNLYNFPDLRNQSKLIFLDLSKNNIKGEVPSWIWKLGNGSLIHLNLSSNFMVDLQKPFKFPPFLAVLDLHSNKLRGEFPLPPASATYIDYSTNNFQQANIGDFALFTLFFSLANNNLSGTIPEYLCNATYLQVLDLSDNNLSGSIPNCLVKNSALGVLNLRRNKISGEIPDLFSSRCGLKTLDLSQNNLEGKLPLTMANCTSLEVLNVGSNKIEDTFPCKLKNSSSLHVLVLRNNKFYGNISCSEVKGSWPNLQIIDIASNNFNGEINPRYITSWKGMMLENGAQLRGGHIRFEFLRNFYYQDAVTVTIKGLELELVKILTVFTAIDVSCNNFSGDIPQTVGDLSSLYVLNVSRNSFSGAIPSAIGNLKQLGSLDLSYNQLTGKIPQELSSLNFLSFLNLSFNRLVGMIPHGTQLQTFSASSYAGNLGLCGFPLNKSCSPVETLAKPRTRWKSTDFNWQFIFTGLGYGVGVSLILAPLAFSKEWREKCEEQMDEFLKLVYPGYGFSYVRYDDKDEAIKKYEDHEMTDDDEEDDEDDKATGSIIQSGRFCIFCTKLDTQIKIVVHNPNCTCHFSPPRISSTPTSSSSSSLLVIYRSSF</sequence>
<feature type="signal peptide" evidence="13">
    <location>
        <begin position="1"/>
        <end position="26"/>
    </location>
</feature>
<dbReference type="GO" id="GO:0006952">
    <property type="term" value="P:defense response"/>
    <property type="evidence" value="ECO:0007669"/>
    <property type="project" value="UniProtKB-ARBA"/>
</dbReference>
<comment type="caution">
    <text evidence="15">The sequence shown here is derived from an EMBL/GenBank/DDBJ whole genome shotgun (WGS) entry which is preliminary data.</text>
</comment>
<gene>
    <name evidence="15" type="ORF">AAHA92_20545</name>
</gene>
<evidence type="ECO:0000256" key="6">
    <source>
        <dbReference type="ARBA" id="ARBA00022729"/>
    </source>
</evidence>
<dbReference type="PANTHER" id="PTHR48061:SF2">
    <property type="entry name" value="RECEPTOR LIKE PROTEIN 30-LIKE"/>
    <property type="match status" value="1"/>
</dbReference>
<feature type="chain" id="PRO_5044873984" evidence="13">
    <location>
        <begin position="27"/>
        <end position="1130"/>
    </location>
</feature>
<evidence type="ECO:0000256" key="12">
    <source>
        <dbReference type="SAM" id="Phobius"/>
    </source>
</evidence>
<evidence type="ECO:0000256" key="9">
    <source>
        <dbReference type="ARBA" id="ARBA00023136"/>
    </source>
</evidence>
<keyword evidence="3" id="KW-1003">Cell membrane</keyword>
<organism evidence="15 16">
    <name type="scientific">Salvia divinorum</name>
    <name type="common">Maria pastora</name>
    <name type="synonym">Diviner's sage</name>
    <dbReference type="NCBI Taxonomy" id="28513"/>
    <lineage>
        <taxon>Eukaryota</taxon>
        <taxon>Viridiplantae</taxon>
        <taxon>Streptophyta</taxon>
        <taxon>Embryophyta</taxon>
        <taxon>Tracheophyta</taxon>
        <taxon>Spermatophyta</taxon>
        <taxon>Magnoliopsida</taxon>
        <taxon>eudicotyledons</taxon>
        <taxon>Gunneridae</taxon>
        <taxon>Pentapetalae</taxon>
        <taxon>asterids</taxon>
        <taxon>lamiids</taxon>
        <taxon>Lamiales</taxon>
        <taxon>Lamiaceae</taxon>
        <taxon>Nepetoideae</taxon>
        <taxon>Mentheae</taxon>
        <taxon>Salviinae</taxon>
        <taxon>Salvia</taxon>
        <taxon>Salvia subgen. Calosphace</taxon>
    </lineage>
</organism>
<keyword evidence="10" id="KW-0675">Receptor</keyword>
<proteinExistence type="inferred from homology"/>
<dbReference type="Gene3D" id="3.80.10.10">
    <property type="entry name" value="Ribonuclease Inhibitor"/>
    <property type="match status" value="5"/>
</dbReference>
<feature type="domain" description="Leucine-rich repeat-containing N-terminal plant-type" evidence="14">
    <location>
        <begin position="29"/>
        <end position="71"/>
    </location>
</feature>
<dbReference type="Pfam" id="PF13855">
    <property type="entry name" value="LRR_8"/>
    <property type="match status" value="3"/>
</dbReference>
<keyword evidence="7" id="KW-0677">Repeat</keyword>
<name>A0ABD1GIM4_SALDI</name>
<dbReference type="PANTHER" id="PTHR48061">
    <property type="entry name" value="LEUCINE-RICH REPEAT RECEPTOR PROTEIN KINASE EMS1-LIKE-RELATED"/>
    <property type="match status" value="1"/>
</dbReference>
<evidence type="ECO:0000256" key="4">
    <source>
        <dbReference type="ARBA" id="ARBA00022614"/>
    </source>
</evidence>
<dbReference type="InterPro" id="IPR046956">
    <property type="entry name" value="RLP23-like"/>
</dbReference>
<evidence type="ECO:0000256" key="8">
    <source>
        <dbReference type="ARBA" id="ARBA00022989"/>
    </source>
</evidence>
<keyword evidence="16" id="KW-1185">Reference proteome</keyword>
<evidence type="ECO:0000256" key="1">
    <source>
        <dbReference type="ARBA" id="ARBA00004251"/>
    </source>
</evidence>
<keyword evidence="8 12" id="KW-1133">Transmembrane helix</keyword>
<evidence type="ECO:0000313" key="15">
    <source>
        <dbReference type="EMBL" id="KAL1543590.1"/>
    </source>
</evidence>
<evidence type="ECO:0000313" key="16">
    <source>
        <dbReference type="Proteomes" id="UP001567538"/>
    </source>
</evidence>
<keyword evidence="4" id="KW-0433">Leucine-rich repeat</keyword>
<keyword evidence="5 12" id="KW-0812">Transmembrane</keyword>
<dbReference type="InterPro" id="IPR013210">
    <property type="entry name" value="LRR_N_plant-typ"/>
</dbReference>
<dbReference type="FunFam" id="3.80.10.10:FF:000213">
    <property type="entry name" value="Tyrosine-sulfated glycopeptide receptor 1"/>
    <property type="match status" value="2"/>
</dbReference>
<keyword evidence="6 13" id="KW-0732">Signal</keyword>
<dbReference type="Pfam" id="PF08263">
    <property type="entry name" value="LRRNT_2"/>
    <property type="match status" value="1"/>
</dbReference>
<dbReference type="Proteomes" id="UP001567538">
    <property type="component" value="Unassembled WGS sequence"/>
</dbReference>
<dbReference type="SMART" id="SM00369">
    <property type="entry name" value="LRR_TYP"/>
    <property type="match status" value="9"/>
</dbReference>
<accession>A0ABD1GIM4</accession>
<keyword evidence="9 12" id="KW-0472">Membrane</keyword>
<dbReference type="GO" id="GO:0051707">
    <property type="term" value="P:response to other organism"/>
    <property type="evidence" value="ECO:0007669"/>
    <property type="project" value="UniProtKB-ARBA"/>
</dbReference>
<dbReference type="InterPro" id="IPR001611">
    <property type="entry name" value="Leu-rich_rpt"/>
</dbReference>
<comment type="similarity">
    <text evidence="2">Belongs to the RLP family.</text>
</comment>
<dbReference type="AlphaFoldDB" id="A0ABD1GIM4"/>
<feature type="transmembrane region" description="Helical" evidence="12">
    <location>
        <begin position="991"/>
        <end position="1013"/>
    </location>
</feature>
<protein>
    <submittedName>
        <fullName evidence="15">Receptor-like protein 7</fullName>
    </submittedName>
</protein>
<evidence type="ECO:0000256" key="2">
    <source>
        <dbReference type="ARBA" id="ARBA00009592"/>
    </source>
</evidence>
<evidence type="ECO:0000256" key="10">
    <source>
        <dbReference type="ARBA" id="ARBA00023170"/>
    </source>
</evidence>
<evidence type="ECO:0000256" key="5">
    <source>
        <dbReference type="ARBA" id="ARBA00022692"/>
    </source>
</evidence>
<dbReference type="Pfam" id="PF00560">
    <property type="entry name" value="LRR_1"/>
    <property type="match status" value="6"/>
</dbReference>
<dbReference type="InterPro" id="IPR003591">
    <property type="entry name" value="Leu-rich_rpt_typical-subtyp"/>
</dbReference>
<dbReference type="EMBL" id="JBEAFC010000008">
    <property type="protein sequence ID" value="KAL1543590.1"/>
    <property type="molecule type" value="Genomic_DNA"/>
</dbReference>
<evidence type="ECO:0000259" key="14">
    <source>
        <dbReference type="Pfam" id="PF08263"/>
    </source>
</evidence>
<evidence type="ECO:0000256" key="13">
    <source>
        <dbReference type="SAM" id="SignalP"/>
    </source>
</evidence>
<dbReference type="FunFam" id="3.80.10.10:FF:000041">
    <property type="entry name" value="LRR receptor-like serine/threonine-protein kinase ERECTA"/>
    <property type="match status" value="1"/>
</dbReference>
<dbReference type="GO" id="GO:0005886">
    <property type="term" value="C:plasma membrane"/>
    <property type="evidence" value="ECO:0007669"/>
    <property type="project" value="UniProtKB-SubCell"/>
</dbReference>
<evidence type="ECO:0000256" key="7">
    <source>
        <dbReference type="ARBA" id="ARBA00022737"/>
    </source>
</evidence>
<dbReference type="InterPro" id="IPR032675">
    <property type="entry name" value="LRR_dom_sf"/>
</dbReference>
<evidence type="ECO:0000256" key="11">
    <source>
        <dbReference type="ARBA" id="ARBA00023180"/>
    </source>
</evidence>
<dbReference type="SUPFAM" id="SSF52058">
    <property type="entry name" value="L domain-like"/>
    <property type="match status" value="3"/>
</dbReference>
<keyword evidence="11" id="KW-0325">Glycoprotein</keyword>